<evidence type="ECO:0000259" key="17">
    <source>
        <dbReference type="PROSITE" id="PS51384"/>
    </source>
</evidence>
<dbReference type="InterPro" id="IPR017927">
    <property type="entry name" value="FAD-bd_FR_type"/>
</dbReference>
<evidence type="ECO:0000256" key="13">
    <source>
        <dbReference type="ARBA" id="ARBA00023002"/>
    </source>
</evidence>
<evidence type="ECO:0000256" key="9">
    <source>
        <dbReference type="ARBA" id="ARBA00022827"/>
    </source>
</evidence>
<feature type="binding site" evidence="16">
    <location>
        <position position="330"/>
    </location>
    <ligand>
        <name>NADP(+)</name>
        <dbReference type="ChEBI" id="CHEBI:58349"/>
    </ligand>
</feature>
<evidence type="ECO:0000256" key="1">
    <source>
        <dbReference type="ARBA" id="ARBA00001974"/>
    </source>
</evidence>
<keyword evidence="8" id="KW-0934">Plastid</keyword>
<feature type="binding site" evidence="16">
    <location>
        <begin position="430"/>
        <end position="431"/>
    </location>
    <ligand>
        <name>NADP(+)</name>
        <dbReference type="ChEBI" id="CHEBI:58349"/>
    </ligand>
</feature>
<proteinExistence type="inferred from homology"/>
<evidence type="ECO:0000256" key="5">
    <source>
        <dbReference type="ARBA" id="ARBA00022528"/>
    </source>
</evidence>
<dbReference type="SUPFAM" id="SSF52343">
    <property type="entry name" value="Ferredoxin reductase-like, C-terminal NADP-linked domain"/>
    <property type="match status" value="1"/>
</dbReference>
<comment type="caution">
    <text evidence="18">The sequence shown here is derived from an EMBL/GenBank/DDBJ whole genome shotgun (WGS) entry which is preliminary data.</text>
</comment>
<keyword evidence="11" id="KW-0809">Transit peptide</keyword>
<keyword evidence="4" id="KW-0813">Transport</keyword>
<dbReference type="EC" id="1.18.1.2" evidence="15"/>
<evidence type="ECO:0000313" key="19">
    <source>
        <dbReference type="Proteomes" id="UP001372338"/>
    </source>
</evidence>
<dbReference type="PIRSF" id="PIRSF000361">
    <property type="entry name" value="Frd-NADP+_RD"/>
    <property type="match status" value="1"/>
</dbReference>
<feature type="domain" description="FAD-binding FR-type" evidence="17">
    <location>
        <begin position="186"/>
        <end position="314"/>
    </location>
</feature>
<evidence type="ECO:0000313" key="18">
    <source>
        <dbReference type="EMBL" id="KAK7246143.1"/>
    </source>
</evidence>
<feature type="binding site" evidence="16">
    <location>
        <position position="269"/>
    </location>
    <ligand>
        <name>NADP(+)</name>
        <dbReference type="ChEBI" id="CHEBI:58349"/>
    </ligand>
</feature>
<reference evidence="18 19" key="1">
    <citation type="submission" date="2024-01" db="EMBL/GenBank/DDBJ databases">
        <title>The genomes of 5 underutilized Papilionoideae crops provide insights into root nodulation and disease resistanc.</title>
        <authorList>
            <person name="Yuan L."/>
        </authorList>
    </citation>
    <scope>NUCLEOTIDE SEQUENCE [LARGE SCALE GENOMIC DNA]</scope>
    <source>
        <strain evidence="18">ZHUSHIDOU_FW_LH</strain>
        <tissue evidence="18">Leaf</tissue>
    </source>
</reference>
<feature type="binding site" evidence="16">
    <location>
        <position position="402"/>
    </location>
    <ligand>
        <name>NADP(+)</name>
        <dbReference type="ChEBI" id="CHEBI:58349"/>
    </ligand>
</feature>
<gene>
    <name evidence="18" type="ORF">RIF29_41003</name>
</gene>
<dbReference type="SUPFAM" id="SSF63380">
    <property type="entry name" value="Riboflavin synthase domain-like"/>
    <property type="match status" value="1"/>
</dbReference>
<dbReference type="GO" id="GO:0004324">
    <property type="term" value="F:ferredoxin-NADP+ reductase activity"/>
    <property type="evidence" value="ECO:0007669"/>
    <property type="project" value="UniProtKB-EC"/>
</dbReference>
<keyword evidence="5" id="KW-0150">Chloroplast</keyword>
<evidence type="ECO:0000256" key="3">
    <source>
        <dbReference type="ARBA" id="ARBA00008312"/>
    </source>
</evidence>
<feature type="binding site" evidence="16">
    <location>
        <position position="469"/>
    </location>
    <ligand>
        <name>NADP(+)</name>
        <dbReference type="ChEBI" id="CHEBI:58349"/>
    </ligand>
</feature>
<evidence type="ECO:0000256" key="15">
    <source>
        <dbReference type="PIRNR" id="PIRNR000361"/>
    </source>
</evidence>
<keyword evidence="9 15" id="KW-0274">FAD</keyword>
<dbReference type="FunFam" id="3.40.50.80:FF:000008">
    <property type="entry name" value="Ferredoxin--NADP reductase, chloroplastic"/>
    <property type="match status" value="1"/>
</dbReference>
<dbReference type="InterPro" id="IPR039261">
    <property type="entry name" value="FNR_nucleotide-bd"/>
</dbReference>
<keyword evidence="6" id="KW-0602">Photosynthesis</keyword>
<dbReference type="Gene3D" id="2.40.30.10">
    <property type="entry name" value="Translation factors"/>
    <property type="match status" value="1"/>
</dbReference>
<dbReference type="PANTHER" id="PTHR43314">
    <property type="match status" value="1"/>
</dbReference>
<feature type="binding site" evidence="16">
    <location>
        <begin position="392"/>
        <end position="393"/>
    </location>
    <ligand>
        <name>NADP(+)</name>
        <dbReference type="ChEBI" id="CHEBI:58349"/>
    </ligand>
</feature>
<name>A0AAN9E762_CROPI</name>
<protein>
    <recommendedName>
        <fullName evidence="15">Ferredoxin--NADP reductase, chloroplastic</fullName>
        <shortName evidence="15">FNR</shortName>
        <ecNumber evidence="15">1.18.1.2</ecNumber>
    </recommendedName>
</protein>
<dbReference type="GO" id="GO:0015979">
    <property type="term" value="P:photosynthesis"/>
    <property type="evidence" value="ECO:0007669"/>
    <property type="project" value="UniProtKB-KW"/>
</dbReference>
<dbReference type="GO" id="GO:0008266">
    <property type="term" value="F:poly(U) RNA binding"/>
    <property type="evidence" value="ECO:0007669"/>
    <property type="project" value="UniProtKB-ARBA"/>
</dbReference>
<evidence type="ECO:0000256" key="7">
    <source>
        <dbReference type="ARBA" id="ARBA00022630"/>
    </source>
</evidence>
<accession>A0AAN9E762</accession>
<dbReference type="PIRSF" id="PIRSF501178">
    <property type="entry name" value="FNR-PetH"/>
    <property type="match status" value="1"/>
</dbReference>
<sequence length="471" mass="52855">MTCVRFRFLADDRRQSETPRSQPTRLFSFSKGSLNKLTHPPQFQAATQLVVLCFATLPYKNPLLPSPFSIIIRTPPFVLIIITTPFLSLSLSPLMAHLAFSQLALTVPVGGDLSLRRSAFKASSINFQDKSWAPVITLDPKAKNFRLRSRQVVCMSVQQASVPKVNVSPLELEDATEPPLNLYKPKESYTATIVSVERLVGPKAPGETCHIVIDHGGNVPYWEGQSYGVIPPGENPKKPGAPHNVRLYSIASTRYGDFFDGKTASLCVRRAVYYDPETGKEDPSKNGVCSNFLCNSKPGDKIQITGPSGKIMLLPEDDPNATHIMIATGTGVAPYRGYLRRMFMESVPTYKFGGLAWLFLGVANTDSLLYDDEFTKYLKDYPDNFRYDIALSREQKNKNGGKMYVQDKIEEYSDEVFKLLDNGAHIYFCGLKGMMPGIQETLKRVAEERGENWEEKLSKLKKNKQWHVEVY</sequence>
<dbReference type="Proteomes" id="UP001372338">
    <property type="component" value="Unassembled WGS sequence"/>
</dbReference>
<dbReference type="PRINTS" id="PR00371">
    <property type="entry name" value="FPNCR"/>
</dbReference>
<keyword evidence="10 15" id="KW-0521">NADP</keyword>
<dbReference type="GO" id="GO:0009507">
    <property type="term" value="C:chloroplast"/>
    <property type="evidence" value="ECO:0007669"/>
    <property type="project" value="UniProtKB-SubCell"/>
</dbReference>
<dbReference type="InterPro" id="IPR001709">
    <property type="entry name" value="Flavoprot_Pyr_Nucl_cyt_Rdtase"/>
</dbReference>
<feature type="binding site" evidence="16">
    <location>
        <position position="249"/>
    </location>
    <ligand>
        <name>NADP(+)</name>
        <dbReference type="ChEBI" id="CHEBI:58349"/>
    </ligand>
</feature>
<dbReference type="FunFam" id="2.40.30.10:FF:000048">
    <property type="entry name" value="Ferredoxin--NADP reductase, chloroplastic"/>
    <property type="match status" value="1"/>
</dbReference>
<evidence type="ECO:0000256" key="11">
    <source>
        <dbReference type="ARBA" id="ARBA00022946"/>
    </source>
</evidence>
<dbReference type="InterPro" id="IPR017938">
    <property type="entry name" value="Riboflavin_synthase-like_b-brl"/>
</dbReference>
<comment type="similarity">
    <text evidence="3 15">Belongs to the ferredoxin--NADP reductase type 1 family.</text>
</comment>
<evidence type="ECO:0000256" key="4">
    <source>
        <dbReference type="ARBA" id="ARBA00022448"/>
    </source>
</evidence>
<comment type="subcellular location">
    <subcellularLocation>
        <location evidence="2 15">Plastid</location>
        <location evidence="2 15">Chloroplast</location>
    </subcellularLocation>
</comment>
<evidence type="ECO:0000256" key="12">
    <source>
        <dbReference type="ARBA" id="ARBA00022982"/>
    </source>
</evidence>
<evidence type="ECO:0000256" key="14">
    <source>
        <dbReference type="ARBA" id="ARBA00047776"/>
    </source>
</evidence>
<keyword evidence="13 15" id="KW-0560">Oxidoreductase</keyword>
<dbReference type="InterPro" id="IPR015701">
    <property type="entry name" value="FNR"/>
</dbReference>
<dbReference type="Gene3D" id="3.40.50.80">
    <property type="entry name" value="Nucleotide-binding domain of ferredoxin-NADP reductase (FNR) module"/>
    <property type="match status" value="1"/>
</dbReference>
<evidence type="ECO:0000256" key="6">
    <source>
        <dbReference type="ARBA" id="ARBA00022531"/>
    </source>
</evidence>
<evidence type="ECO:0000256" key="2">
    <source>
        <dbReference type="ARBA" id="ARBA00004229"/>
    </source>
</evidence>
<dbReference type="InterPro" id="IPR001433">
    <property type="entry name" value="OxRdtase_FAD/NAD-bd"/>
</dbReference>
<comment type="catalytic activity">
    <reaction evidence="14 15">
        <text>2 reduced [2Fe-2S]-[ferredoxin] + NADP(+) + H(+) = 2 oxidized [2Fe-2S]-[ferredoxin] + NADPH</text>
        <dbReference type="Rhea" id="RHEA:20125"/>
        <dbReference type="Rhea" id="RHEA-COMP:10000"/>
        <dbReference type="Rhea" id="RHEA-COMP:10001"/>
        <dbReference type="ChEBI" id="CHEBI:15378"/>
        <dbReference type="ChEBI" id="CHEBI:33737"/>
        <dbReference type="ChEBI" id="CHEBI:33738"/>
        <dbReference type="ChEBI" id="CHEBI:57783"/>
        <dbReference type="ChEBI" id="CHEBI:58349"/>
        <dbReference type="EC" id="1.18.1.2"/>
    </reaction>
</comment>
<comment type="cofactor">
    <cofactor evidence="1">
        <name>FAD</name>
        <dbReference type="ChEBI" id="CHEBI:57692"/>
    </cofactor>
</comment>
<dbReference type="PROSITE" id="PS51384">
    <property type="entry name" value="FAD_FR"/>
    <property type="match status" value="1"/>
</dbReference>
<dbReference type="InterPro" id="IPR035442">
    <property type="entry name" value="FNR_plant_Cyanobacteria"/>
</dbReference>
<keyword evidence="12" id="KW-0249">Electron transport</keyword>
<dbReference type="CDD" id="cd06208">
    <property type="entry name" value="CYPOR_like_FNR"/>
    <property type="match status" value="1"/>
</dbReference>
<keyword evidence="7 15" id="KW-0285">Flavoprotein</keyword>
<organism evidence="18 19">
    <name type="scientific">Crotalaria pallida</name>
    <name type="common">Smooth rattlebox</name>
    <name type="synonym">Crotalaria striata</name>
    <dbReference type="NCBI Taxonomy" id="3830"/>
    <lineage>
        <taxon>Eukaryota</taxon>
        <taxon>Viridiplantae</taxon>
        <taxon>Streptophyta</taxon>
        <taxon>Embryophyta</taxon>
        <taxon>Tracheophyta</taxon>
        <taxon>Spermatophyta</taxon>
        <taxon>Magnoliopsida</taxon>
        <taxon>eudicotyledons</taxon>
        <taxon>Gunneridae</taxon>
        <taxon>Pentapetalae</taxon>
        <taxon>rosids</taxon>
        <taxon>fabids</taxon>
        <taxon>Fabales</taxon>
        <taxon>Fabaceae</taxon>
        <taxon>Papilionoideae</taxon>
        <taxon>50 kb inversion clade</taxon>
        <taxon>genistoids sensu lato</taxon>
        <taxon>core genistoids</taxon>
        <taxon>Crotalarieae</taxon>
        <taxon>Crotalaria</taxon>
    </lineage>
</organism>
<dbReference type="EMBL" id="JAYWIO010000008">
    <property type="protein sequence ID" value="KAK7246143.1"/>
    <property type="molecule type" value="Genomic_DNA"/>
</dbReference>
<evidence type="ECO:0000256" key="16">
    <source>
        <dbReference type="PIRSR" id="PIRSR000361-1"/>
    </source>
</evidence>
<evidence type="ECO:0000256" key="8">
    <source>
        <dbReference type="ARBA" id="ARBA00022640"/>
    </source>
</evidence>
<evidence type="ECO:0000256" key="10">
    <source>
        <dbReference type="ARBA" id="ARBA00022857"/>
    </source>
</evidence>
<dbReference type="Pfam" id="PF00175">
    <property type="entry name" value="NAD_binding_1"/>
    <property type="match status" value="1"/>
</dbReference>
<keyword evidence="19" id="KW-1185">Reference proteome</keyword>
<dbReference type="AlphaFoldDB" id="A0AAN9E762"/>